<dbReference type="Proteomes" id="UP001162501">
    <property type="component" value="Chromosome 4"/>
</dbReference>
<gene>
    <name evidence="1" type="ORF">MRATA1EN22A_LOCUS23576</name>
</gene>
<accession>A0AC59ZVS7</accession>
<organism evidence="1 2">
    <name type="scientific">Rangifer tarandus platyrhynchus</name>
    <name type="common">Svalbard reindeer</name>
    <dbReference type="NCBI Taxonomy" id="3082113"/>
    <lineage>
        <taxon>Eukaryota</taxon>
        <taxon>Metazoa</taxon>
        <taxon>Chordata</taxon>
        <taxon>Craniata</taxon>
        <taxon>Vertebrata</taxon>
        <taxon>Euteleostomi</taxon>
        <taxon>Mammalia</taxon>
        <taxon>Eutheria</taxon>
        <taxon>Laurasiatheria</taxon>
        <taxon>Artiodactyla</taxon>
        <taxon>Ruminantia</taxon>
        <taxon>Pecora</taxon>
        <taxon>Cervidae</taxon>
        <taxon>Odocoileinae</taxon>
        <taxon>Rangifer</taxon>
    </lineage>
</organism>
<dbReference type="EMBL" id="OX596088">
    <property type="protein sequence ID" value="CAN0516906.1"/>
    <property type="molecule type" value="Genomic_DNA"/>
</dbReference>
<sequence>MAENRPGAPRRGGQARAASEGAPATRSPLHVPQGCVAEGFLGTTPSSQHCLVRNQRASRSLGGAGPTLLGRTPHTLPQPEGSPSARFSQKARSSCSEGQPGPCPMPHLCKAFPQAAGHSRRVSAGTHPTSPEPCC</sequence>
<name>A0AC59ZVS7_RANTA</name>
<reference evidence="1" key="1">
    <citation type="submission" date="2023-05" db="EMBL/GenBank/DDBJ databases">
        <authorList>
            <consortium name="ELIXIR-Norway"/>
        </authorList>
    </citation>
    <scope>NUCLEOTIDE SEQUENCE</scope>
</reference>
<protein>
    <submittedName>
        <fullName evidence="1">Uncharacterized protein</fullName>
    </submittedName>
</protein>
<evidence type="ECO:0000313" key="1">
    <source>
        <dbReference type="EMBL" id="CAN0516906.1"/>
    </source>
</evidence>
<evidence type="ECO:0000313" key="2">
    <source>
        <dbReference type="Proteomes" id="UP001162501"/>
    </source>
</evidence>
<proteinExistence type="predicted"/>
<reference evidence="1" key="2">
    <citation type="submission" date="2025-03" db="EMBL/GenBank/DDBJ databases">
        <authorList>
            <consortium name="ELIXIR-Norway"/>
            <consortium name="Elixir Norway"/>
        </authorList>
    </citation>
    <scope>NUCLEOTIDE SEQUENCE</scope>
</reference>